<dbReference type="GO" id="GO:0015031">
    <property type="term" value="P:protein transport"/>
    <property type="evidence" value="ECO:0007669"/>
    <property type="project" value="UniProtKB-KW"/>
</dbReference>
<dbReference type="NCBIfam" id="NF005198">
    <property type="entry name" value="PRK06669.1-3"/>
    <property type="match status" value="1"/>
</dbReference>
<keyword evidence="5" id="KW-1005">Bacterial flagellum biogenesis</keyword>
<evidence type="ECO:0000256" key="7">
    <source>
        <dbReference type="ARBA" id="ARBA00023225"/>
    </source>
</evidence>
<dbReference type="GO" id="GO:0005829">
    <property type="term" value="C:cytosol"/>
    <property type="evidence" value="ECO:0007669"/>
    <property type="project" value="TreeGrafter"/>
</dbReference>
<name>A0A1Y1RW20_9SPIO</name>
<dbReference type="PANTHER" id="PTHR34982">
    <property type="entry name" value="YOP PROTEINS TRANSLOCATION PROTEIN L"/>
    <property type="match status" value="1"/>
</dbReference>
<evidence type="ECO:0000256" key="5">
    <source>
        <dbReference type="ARBA" id="ARBA00022795"/>
    </source>
</evidence>
<dbReference type="Proteomes" id="UP000192343">
    <property type="component" value="Unassembled WGS sequence"/>
</dbReference>
<keyword evidence="8" id="KW-0175">Coiled coil</keyword>
<dbReference type="InterPro" id="IPR051472">
    <property type="entry name" value="T3SS_Stator/FliH"/>
</dbReference>
<keyword evidence="7" id="KW-1006">Bacterial flagellum protein export</keyword>
<evidence type="ECO:0000259" key="9">
    <source>
        <dbReference type="Pfam" id="PF02108"/>
    </source>
</evidence>
<sequence length="303" mass="34350">MAKNVFRPTEVTQLSSGRIVLDTPFKEQKPVEVPVPAEEYSGPTADDLRREAEAFRAQWEEEKAGMIASAQEEAENIVKEAEERAFQVLKAKTDEGEKLKQEAEDNAAEIESEAEARRDEILKEANDQLEQIRKDAYAEGFESGREEGYQEGRGEVERLVTHLHGIISSAIEKRTEIIEESETQVINLVLLIAKKVIKVISENQKNVVINNVIQALRKLKSRGDVILRVNLEDVDLTTDHVKDFMRMVENVRSITVMEDSRVDRGGCIIETDFGEIDARIKSQFNEIEEKILEMAPIREKGEA</sequence>
<organism evidence="10 11">
    <name type="scientific">Marispirochaeta aestuarii</name>
    <dbReference type="NCBI Taxonomy" id="1963862"/>
    <lineage>
        <taxon>Bacteria</taxon>
        <taxon>Pseudomonadati</taxon>
        <taxon>Spirochaetota</taxon>
        <taxon>Spirochaetia</taxon>
        <taxon>Spirochaetales</taxon>
        <taxon>Spirochaetaceae</taxon>
        <taxon>Marispirochaeta</taxon>
    </lineage>
</organism>
<dbReference type="Pfam" id="PF02108">
    <property type="entry name" value="FliH"/>
    <property type="match status" value="1"/>
</dbReference>
<keyword evidence="10" id="KW-0969">Cilium</keyword>
<keyword evidence="10" id="KW-0282">Flagellum</keyword>
<dbReference type="STRING" id="1963862.B4O97_13265"/>
<evidence type="ECO:0000256" key="3">
    <source>
        <dbReference type="ARBA" id="ARBA00016507"/>
    </source>
</evidence>
<dbReference type="EMBL" id="MWQY01000014">
    <property type="protein sequence ID" value="ORC34277.1"/>
    <property type="molecule type" value="Genomic_DNA"/>
</dbReference>
<dbReference type="RefSeq" id="WP_083051517.1">
    <property type="nucleotide sequence ID" value="NZ_MWQY01000014.1"/>
</dbReference>
<evidence type="ECO:0000256" key="2">
    <source>
        <dbReference type="ARBA" id="ARBA00006602"/>
    </source>
</evidence>
<keyword evidence="10" id="KW-0966">Cell projection</keyword>
<feature type="domain" description="Flagellar assembly protein FliH/Type III secretion system HrpE" evidence="9">
    <location>
        <begin position="159"/>
        <end position="287"/>
    </location>
</feature>
<dbReference type="SUPFAM" id="SSF160527">
    <property type="entry name" value="V-type ATPase subunit E-like"/>
    <property type="match status" value="1"/>
</dbReference>
<accession>A0A1Y1RW20</accession>
<proteinExistence type="inferred from homology"/>
<evidence type="ECO:0000256" key="8">
    <source>
        <dbReference type="SAM" id="Coils"/>
    </source>
</evidence>
<evidence type="ECO:0000313" key="11">
    <source>
        <dbReference type="Proteomes" id="UP000192343"/>
    </source>
</evidence>
<dbReference type="GO" id="GO:0044781">
    <property type="term" value="P:bacterial-type flagellum organization"/>
    <property type="evidence" value="ECO:0007669"/>
    <property type="project" value="UniProtKB-KW"/>
</dbReference>
<comment type="function">
    <text evidence="1">Needed for flagellar regrowth and assembly.</text>
</comment>
<reference evidence="10 11" key="1">
    <citation type="submission" date="2017-03" db="EMBL/GenBank/DDBJ databases">
        <title>Draft Genome sequence of Marispirochaeta sp. strain JC444.</title>
        <authorList>
            <person name="Shivani Y."/>
            <person name="Subhash Y."/>
            <person name="Sasikala C."/>
            <person name="Ramana C."/>
        </authorList>
    </citation>
    <scope>NUCLEOTIDE SEQUENCE [LARGE SCALE GENOMIC DNA]</scope>
    <source>
        <strain evidence="10 11">JC444</strain>
    </source>
</reference>
<evidence type="ECO:0000256" key="4">
    <source>
        <dbReference type="ARBA" id="ARBA00022448"/>
    </source>
</evidence>
<feature type="coiled-coil region" evidence="8">
    <location>
        <begin position="93"/>
        <end position="131"/>
    </location>
</feature>
<gene>
    <name evidence="10" type="ORF">B4O97_13265</name>
</gene>
<dbReference type="AlphaFoldDB" id="A0A1Y1RW20"/>
<dbReference type="PANTHER" id="PTHR34982:SF1">
    <property type="entry name" value="FLAGELLAR ASSEMBLY PROTEIN FLIH"/>
    <property type="match status" value="1"/>
</dbReference>
<dbReference type="InterPro" id="IPR018035">
    <property type="entry name" value="Flagellar_FliH/T3SS_HrpE"/>
</dbReference>
<evidence type="ECO:0000256" key="6">
    <source>
        <dbReference type="ARBA" id="ARBA00022927"/>
    </source>
</evidence>
<comment type="similarity">
    <text evidence="2">Belongs to the FliH family.</text>
</comment>
<evidence type="ECO:0000256" key="1">
    <source>
        <dbReference type="ARBA" id="ARBA00003041"/>
    </source>
</evidence>
<dbReference type="OrthoDB" id="306494at2"/>
<evidence type="ECO:0000313" key="10">
    <source>
        <dbReference type="EMBL" id="ORC34277.1"/>
    </source>
</evidence>
<protein>
    <recommendedName>
        <fullName evidence="3">Flagellar assembly protein FliH</fullName>
    </recommendedName>
</protein>
<keyword evidence="6" id="KW-0653">Protein transport</keyword>
<comment type="caution">
    <text evidence="10">The sequence shown here is derived from an EMBL/GenBank/DDBJ whole genome shotgun (WGS) entry which is preliminary data.</text>
</comment>
<keyword evidence="4" id="KW-0813">Transport</keyword>
<keyword evidence="11" id="KW-1185">Reference proteome</keyword>